<accession>A0A1M5IWZ8</accession>
<reference evidence="2 3" key="1">
    <citation type="submission" date="2016-11" db="EMBL/GenBank/DDBJ databases">
        <authorList>
            <person name="Jaros S."/>
            <person name="Januszkiewicz K."/>
            <person name="Wedrychowicz H."/>
        </authorList>
    </citation>
    <scope>NUCLEOTIDE SEQUENCE [LARGE SCALE GENOMIC DNA]</scope>
    <source>
        <strain evidence="2 3">DSM 6792</strain>
    </source>
</reference>
<proteinExistence type="predicted"/>
<dbReference type="RefSeq" id="WP_073408557.1">
    <property type="nucleotide sequence ID" value="NZ_FQWH01000002.1"/>
</dbReference>
<dbReference type="EMBL" id="FQWH01000002">
    <property type="protein sequence ID" value="SHG32844.1"/>
    <property type="molecule type" value="Genomic_DNA"/>
</dbReference>
<organism evidence="2 3">
    <name type="scientific">Flavobacterium johnsoniae</name>
    <name type="common">Cytophaga johnsonae</name>
    <dbReference type="NCBI Taxonomy" id="986"/>
    <lineage>
        <taxon>Bacteria</taxon>
        <taxon>Pseudomonadati</taxon>
        <taxon>Bacteroidota</taxon>
        <taxon>Flavobacteriia</taxon>
        <taxon>Flavobacteriales</taxon>
        <taxon>Flavobacteriaceae</taxon>
        <taxon>Flavobacterium</taxon>
    </lineage>
</organism>
<evidence type="ECO:0000313" key="3">
    <source>
        <dbReference type="Proteomes" id="UP000184112"/>
    </source>
</evidence>
<protein>
    <submittedName>
        <fullName evidence="2">Phage anti-repressor protein</fullName>
    </submittedName>
</protein>
<dbReference type="AlphaFoldDB" id="A0A1M5IWZ8"/>
<evidence type="ECO:0000259" key="1">
    <source>
        <dbReference type="Pfam" id="PF08346"/>
    </source>
</evidence>
<name>A0A1M5IWZ8_FLAJO</name>
<feature type="domain" description="AntA/AntB antirepressor" evidence="1">
    <location>
        <begin position="16"/>
        <end position="86"/>
    </location>
</feature>
<gene>
    <name evidence="2" type="ORF">SAMN05444388_102288</name>
</gene>
<dbReference type="Pfam" id="PF08346">
    <property type="entry name" value="AntA"/>
    <property type="match status" value="1"/>
</dbReference>
<dbReference type="Proteomes" id="UP000184112">
    <property type="component" value="Unassembled WGS sequence"/>
</dbReference>
<sequence length="200" mass="23395">MKQLIKIKNHNGNLGVSARELHRFLETQTRFYEWINRMLEYDFVEDVDFQCLHKNVQMPNGGTKQAFDDYILSIDTAKEIAMIQRSSKGKQARQYFIAMEKAAIGKMLSTNYLHRIDKSSLSNKRIELLNEIRVYLKWGDMYSASLELNMNSTYVRNVARGKAYNTRKADLIVNFLYKKALANKQEILFGYDEMIATLKK</sequence>
<dbReference type="InterPro" id="IPR013557">
    <property type="entry name" value="AntA/B_antirep"/>
</dbReference>
<evidence type="ECO:0000313" key="2">
    <source>
        <dbReference type="EMBL" id="SHG32844.1"/>
    </source>
</evidence>